<proteinExistence type="predicted"/>
<keyword evidence="2" id="KW-0808">Transferase</keyword>
<gene>
    <name evidence="9" type="ORF">MTR67_000946</name>
</gene>
<dbReference type="InterPro" id="IPR043128">
    <property type="entry name" value="Rev_trsase/Diguanyl_cyclase"/>
</dbReference>
<dbReference type="Gene3D" id="3.10.10.10">
    <property type="entry name" value="HIV Type 1 Reverse Transcriptase, subunit A, domain 1"/>
    <property type="match status" value="1"/>
</dbReference>
<evidence type="ECO:0000256" key="7">
    <source>
        <dbReference type="ARBA" id="ARBA00022918"/>
    </source>
</evidence>
<name>A0AAF0PMK3_SOLVR</name>
<evidence type="ECO:0000259" key="8">
    <source>
        <dbReference type="Pfam" id="PF17917"/>
    </source>
</evidence>
<dbReference type="InterPro" id="IPR041373">
    <property type="entry name" value="RT_RNaseH"/>
</dbReference>
<dbReference type="GO" id="GO:0008233">
    <property type="term" value="F:peptidase activity"/>
    <property type="evidence" value="ECO:0007669"/>
    <property type="project" value="UniProtKB-KW"/>
</dbReference>
<dbReference type="GO" id="GO:0006508">
    <property type="term" value="P:proteolysis"/>
    <property type="evidence" value="ECO:0007669"/>
    <property type="project" value="UniProtKB-KW"/>
</dbReference>
<accession>A0AAF0PMK3</accession>
<protein>
    <recommendedName>
        <fullName evidence="8">Reverse transcriptase RNase H-like domain-containing protein</fullName>
    </recommendedName>
</protein>
<dbReference type="PANTHER" id="PTHR37984">
    <property type="entry name" value="PROTEIN CBG26694"/>
    <property type="match status" value="1"/>
</dbReference>
<keyword evidence="4" id="KW-0540">Nuclease</keyword>
<keyword evidence="6" id="KW-0378">Hydrolase</keyword>
<keyword evidence="10" id="KW-1185">Reference proteome</keyword>
<evidence type="ECO:0000256" key="4">
    <source>
        <dbReference type="ARBA" id="ARBA00022722"/>
    </source>
</evidence>
<evidence type="ECO:0000256" key="5">
    <source>
        <dbReference type="ARBA" id="ARBA00022759"/>
    </source>
</evidence>
<dbReference type="InterPro" id="IPR043502">
    <property type="entry name" value="DNA/RNA_pol_sf"/>
</dbReference>
<keyword evidence="7" id="KW-0695">RNA-directed DNA polymerase</keyword>
<keyword evidence="5" id="KW-0255">Endonuclease</keyword>
<evidence type="ECO:0000256" key="3">
    <source>
        <dbReference type="ARBA" id="ARBA00022695"/>
    </source>
</evidence>
<organism evidence="9 10">
    <name type="scientific">Solanum verrucosum</name>
    <dbReference type="NCBI Taxonomy" id="315347"/>
    <lineage>
        <taxon>Eukaryota</taxon>
        <taxon>Viridiplantae</taxon>
        <taxon>Streptophyta</taxon>
        <taxon>Embryophyta</taxon>
        <taxon>Tracheophyta</taxon>
        <taxon>Spermatophyta</taxon>
        <taxon>Magnoliopsida</taxon>
        <taxon>eudicotyledons</taxon>
        <taxon>Gunneridae</taxon>
        <taxon>Pentapetalae</taxon>
        <taxon>asterids</taxon>
        <taxon>lamiids</taxon>
        <taxon>Solanales</taxon>
        <taxon>Solanaceae</taxon>
        <taxon>Solanoideae</taxon>
        <taxon>Solaneae</taxon>
        <taxon>Solanum</taxon>
    </lineage>
</organism>
<evidence type="ECO:0000256" key="1">
    <source>
        <dbReference type="ARBA" id="ARBA00022670"/>
    </source>
</evidence>
<feature type="domain" description="Reverse transcriptase RNase H-like" evidence="8">
    <location>
        <begin position="71"/>
        <end position="122"/>
    </location>
</feature>
<dbReference type="PANTHER" id="PTHR37984:SF5">
    <property type="entry name" value="PROTEIN NYNRIN-LIKE"/>
    <property type="match status" value="1"/>
</dbReference>
<sequence>MPPDRNIDFCIDLKPGAKVFSKIDLRSGYHQLKIRPENVPKTAFRTRYGHYEFLVMSFGLTNKPATFMSLMNAVVFALRIWRHYRYGVKCEVFTDHHSLQHVFTQKDLNLRQRRWMELLKDYDVTIQYHLGKANVVADALSRKTVSIDSLACLSVPKRPLAKEIQKLESKFMQLASQRE</sequence>
<evidence type="ECO:0000256" key="2">
    <source>
        <dbReference type="ARBA" id="ARBA00022679"/>
    </source>
</evidence>
<dbReference type="GO" id="GO:0004519">
    <property type="term" value="F:endonuclease activity"/>
    <property type="evidence" value="ECO:0007669"/>
    <property type="project" value="UniProtKB-KW"/>
</dbReference>
<dbReference type="CDD" id="cd09274">
    <property type="entry name" value="RNase_HI_RT_Ty3"/>
    <property type="match status" value="1"/>
</dbReference>
<dbReference type="SUPFAM" id="SSF56672">
    <property type="entry name" value="DNA/RNA polymerases"/>
    <property type="match status" value="1"/>
</dbReference>
<evidence type="ECO:0000256" key="6">
    <source>
        <dbReference type="ARBA" id="ARBA00022801"/>
    </source>
</evidence>
<evidence type="ECO:0000313" key="10">
    <source>
        <dbReference type="Proteomes" id="UP001234989"/>
    </source>
</evidence>
<feature type="non-terminal residue" evidence="9">
    <location>
        <position position="179"/>
    </location>
</feature>
<dbReference type="Gene3D" id="3.30.70.270">
    <property type="match status" value="1"/>
</dbReference>
<dbReference type="CDD" id="cd01647">
    <property type="entry name" value="RT_LTR"/>
    <property type="match status" value="1"/>
</dbReference>
<dbReference type="GO" id="GO:0003964">
    <property type="term" value="F:RNA-directed DNA polymerase activity"/>
    <property type="evidence" value="ECO:0007669"/>
    <property type="project" value="UniProtKB-KW"/>
</dbReference>
<dbReference type="Pfam" id="PF17917">
    <property type="entry name" value="RT_RNaseH"/>
    <property type="match status" value="1"/>
</dbReference>
<dbReference type="AlphaFoldDB" id="A0AAF0PMK3"/>
<dbReference type="EMBL" id="CP133612">
    <property type="protein sequence ID" value="WMV07561.1"/>
    <property type="molecule type" value="Genomic_DNA"/>
</dbReference>
<keyword evidence="3" id="KW-0548">Nucleotidyltransferase</keyword>
<evidence type="ECO:0000313" key="9">
    <source>
        <dbReference type="EMBL" id="WMV07561.1"/>
    </source>
</evidence>
<reference evidence="9" key="1">
    <citation type="submission" date="2023-08" db="EMBL/GenBank/DDBJ databases">
        <title>A de novo genome assembly of Solanum verrucosum Schlechtendal, a Mexican diploid species geographically isolated from the other diploid A-genome species in potato relatives.</title>
        <authorList>
            <person name="Hosaka K."/>
        </authorList>
    </citation>
    <scope>NUCLEOTIDE SEQUENCE</scope>
    <source>
        <tissue evidence="9">Young leaves</tissue>
    </source>
</reference>
<dbReference type="FunFam" id="3.10.10.10:FF:000007">
    <property type="entry name" value="Retrovirus-related Pol polyprotein from transposon 17.6-like Protein"/>
    <property type="match status" value="1"/>
</dbReference>
<dbReference type="Proteomes" id="UP001234989">
    <property type="component" value="Chromosome 1"/>
</dbReference>
<dbReference type="InterPro" id="IPR050951">
    <property type="entry name" value="Retrovirus_Pol_polyprotein"/>
</dbReference>
<keyword evidence="1" id="KW-0645">Protease</keyword>